<sequence>MQFKKTTALTIAAFVGLATLSACGGGEQSTADACTVAQSTVASAESEITEAMSGVTSGEYAKVSEGFKTLSSSLSEAAGKVSNAEVKAALTDFQSGVEGFAGLFDGVEDGDMTALASKVTDLEQITTQISESATKLGELCPVS</sequence>
<evidence type="ECO:0000256" key="1">
    <source>
        <dbReference type="SAM" id="SignalP"/>
    </source>
</evidence>
<feature type="signal peptide" evidence="1">
    <location>
        <begin position="1"/>
        <end position="24"/>
    </location>
</feature>
<dbReference type="STRING" id="1123357.SAMN02745244_02247"/>
<evidence type="ECO:0008006" key="4">
    <source>
        <dbReference type="Google" id="ProtNLM"/>
    </source>
</evidence>
<name>A0A1M6IDA9_9ACTN</name>
<organism evidence="2 3">
    <name type="scientific">Tessaracoccus bendigoensis DSM 12906</name>
    <dbReference type="NCBI Taxonomy" id="1123357"/>
    <lineage>
        <taxon>Bacteria</taxon>
        <taxon>Bacillati</taxon>
        <taxon>Actinomycetota</taxon>
        <taxon>Actinomycetes</taxon>
        <taxon>Propionibacteriales</taxon>
        <taxon>Propionibacteriaceae</taxon>
        <taxon>Tessaracoccus</taxon>
    </lineage>
</organism>
<gene>
    <name evidence="2" type="ORF">SAMN02745244_02247</name>
</gene>
<evidence type="ECO:0000313" key="2">
    <source>
        <dbReference type="EMBL" id="SHJ32393.1"/>
    </source>
</evidence>
<protein>
    <recommendedName>
        <fullName evidence="4">X-X-X-Leu-X-X-Gly heptad repeat-containing protein</fullName>
    </recommendedName>
</protein>
<feature type="chain" id="PRO_5039597806" description="X-X-X-Leu-X-X-Gly heptad repeat-containing protein" evidence="1">
    <location>
        <begin position="25"/>
        <end position="143"/>
    </location>
</feature>
<proteinExistence type="predicted"/>
<dbReference type="OrthoDB" id="3837858at2"/>
<dbReference type="EMBL" id="FQZG01000039">
    <property type="protein sequence ID" value="SHJ32393.1"/>
    <property type="molecule type" value="Genomic_DNA"/>
</dbReference>
<reference evidence="2 3" key="1">
    <citation type="submission" date="2016-11" db="EMBL/GenBank/DDBJ databases">
        <authorList>
            <person name="Jaros S."/>
            <person name="Januszkiewicz K."/>
            <person name="Wedrychowicz H."/>
        </authorList>
    </citation>
    <scope>NUCLEOTIDE SEQUENCE [LARGE SCALE GENOMIC DNA]</scope>
    <source>
        <strain evidence="2 3">DSM 12906</strain>
    </source>
</reference>
<dbReference type="Proteomes" id="UP000184512">
    <property type="component" value="Unassembled WGS sequence"/>
</dbReference>
<dbReference type="PROSITE" id="PS51257">
    <property type="entry name" value="PROKAR_LIPOPROTEIN"/>
    <property type="match status" value="1"/>
</dbReference>
<keyword evidence="3" id="KW-1185">Reference proteome</keyword>
<dbReference type="RefSeq" id="WP_073188254.1">
    <property type="nucleotide sequence ID" value="NZ_FQZG01000039.1"/>
</dbReference>
<keyword evidence="1" id="KW-0732">Signal</keyword>
<dbReference type="AlphaFoldDB" id="A0A1M6IDA9"/>
<evidence type="ECO:0000313" key="3">
    <source>
        <dbReference type="Proteomes" id="UP000184512"/>
    </source>
</evidence>
<accession>A0A1M6IDA9</accession>